<evidence type="ECO:0000259" key="18">
    <source>
        <dbReference type="Pfam" id="PF00361"/>
    </source>
</evidence>
<feature type="transmembrane region" description="Helical" evidence="17">
    <location>
        <begin position="363"/>
        <end position="383"/>
    </location>
</feature>
<keyword evidence="15 17" id="KW-0472">Membrane</keyword>
<feature type="transmembrane region" description="Helical" evidence="17">
    <location>
        <begin position="6"/>
        <end position="23"/>
    </location>
</feature>
<evidence type="ECO:0000256" key="9">
    <source>
        <dbReference type="ARBA" id="ARBA00022967"/>
    </source>
</evidence>
<evidence type="ECO:0000313" key="21">
    <source>
        <dbReference type="EMBL" id="AOW71163.1"/>
    </source>
</evidence>
<dbReference type="RefSeq" id="YP_009317066.1">
    <property type="nucleotide sequence ID" value="NC_031828.1"/>
</dbReference>
<evidence type="ECO:0000256" key="5">
    <source>
        <dbReference type="ARBA" id="ARBA00022448"/>
    </source>
</evidence>
<evidence type="ECO:0000259" key="19">
    <source>
        <dbReference type="Pfam" id="PF00662"/>
    </source>
</evidence>
<keyword evidence="14 17" id="KW-0496">Mitochondrion</keyword>
<evidence type="ECO:0000256" key="6">
    <source>
        <dbReference type="ARBA" id="ARBA00022660"/>
    </source>
</evidence>
<comment type="subcellular location">
    <subcellularLocation>
        <location evidence="2">Mitochondrion inner membrane</location>
        <topology evidence="2">Multi-pass membrane protein</topology>
    </subcellularLocation>
</comment>
<feature type="domain" description="NADH dehydrogenase subunit 5 C-terminal" evidence="20">
    <location>
        <begin position="424"/>
        <end position="629"/>
    </location>
</feature>
<feature type="transmembrane region" description="Helical" evidence="17">
    <location>
        <begin position="511"/>
        <end position="531"/>
    </location>
</feature>
<feature type="domain" description="NADH:quinone oxidoreductase/Mrp antiporter transmembrane" evidence="18">
    <location>
        <begin position="130"/>
        <end position="413"/>
    </location>
</feature>
<keyword evidence="21" id="KW-0560">Oxidoreductase</keyword>
<dbReference type="PRINTS" id="PR01434">
    <property type="entry name" value="NADHDHGNASE5"/>
</dbReference>
<dbReference type="GeneID" id="30218085"/>
<dbReference type="AlphaFoldDB" id="A0A1D8RE09"/>
<feature type="transmembrane region" description="Helical" evidence="17">
    <location>
        <begin position="243"/>
        <end position="261"/>
    </location>
</feature>
<dbReference type="Pfam" id="PF06455">
    <property type="entry name" value="NADH5_C"/>
    <property type="match status" value="1"/>
</dbReference>
<evidence type="ECO:0000256" key="2">
    <source>
        <dbReference type="ARBA" id="ARBA00004448"/>
    </source>
</evidence>
<dbReference type="GO" id="GO:0005743">
    <property type="term" value="C:mitochondrial inner membrane"/>
    <property type="evidence" value="ECO:0007669"/>
    <property type="project" value="UniProtKB-SubCell"/>
</dbReference>
<dbReference type="NCBIfam" id="TIGR01974">
    <property type="entry name" value="NDH_I_L"/>
    <property type="match status" value="1"/>
</dbReference>
<proteinExistence type="inferred from homology"/>
<gene>
    <name evidence="21" type="primary">nad5</name>
</gene>
<dbReference type="InterPro" id="IPR018393">
    <property type="entry name" value="NADHpl_OxRdtase_5_subgr"/>
</dbReference>
<comment type="function">
    <text evidence="1">Core subunit of the mitochondrial membrane respiratory chain NADH dehydrogenase (Complex I) that is believed to belong to the minimal assembly required for catalysis. Complex I functions in the transfer of electrons from NADH to the respiratory chain. The immediate electron acceptor for the enzyme is believed to be ubiquinone.</text>
</comment>
<evidence type="ECO:0000256" key="3">
    <source>
        <dbReference type="ARBA" id="ARBA00012944"/>
    </source>
</evidence>
<reference evidence="21" key="1">
    <citation type="submission" date="2016-09" db="EMBL/GenBank/DDBJ databases">
        <authorList>
            <person name="Capua I."/>
            <person name="De Benedictis P."/>
            <person name="Joannis T."/>
            <person name="Lombin L.H."/>
            <person name="Cattoli G."/>
        </authorList>
    </citation>
    <scope>NUCLEOTIDE SEQUENCE</scope>
    <source>
        <strain evidence="21">W106-1</strain>
    </source>
</reference>
<evidence type="ECO:0000256" key="11">
    <source>
        <dbReference type="ARBA" id="ARBA00022989"/>
    </source>
</evidence>
<dbReference type="GO" id="GO:0042773">
    <property type="term" value="P:ATP synthesis coupled electron transport"/>
    <property type="evidence" value="ECO:0007669"/>
    <property type="project" value="InterPro"/>
</dbReference>
<geneLocation type="mitochondrion" evidence="21"/>
<dbReference type="PANTHER" id="PTHR42829">
    <property type="entry name" value="NADH-UBIQUINONE OXIDOREDUCTASE CHAIN 5"/>
    <property type="match status" value="1"/>
</dbReference>
<feature type="transmembrane region" description="Helical" evidence="17">
    <location>
        <begin position="301"/>
        <end position="327"/>
    </location>
</feature>
<feature type="transmembrane region" description="Helical" evidence="17">
    <location>
        <begin position="113"/>
        <end position="136"/>
    </location>
</feature>
<dbReference type="InterPro" id="IPR010934">
    <property type="entry name" value="NADH_DH_su5_C"/>
</dbReference>
<dbReference type="NCBIfam" id="NF005141">
    <property type="entry name" value="PRK06590.1"/>
    <property type="match status" value="1"/>
</dbReference>
<keyword evidence="5 17" id="KW-0813">Transport</keyword>
<feature type="transmembrane region" description="Helical" evidence="17">
    <location>
        <begin position="202"/>
        <end position="222"/>
    </location>
</feature>
<dbReference type="PANTHER" id="PTHR42829:SF2">
    <property type="entry name" value="NADH-UBIQUINONE OXIDOREDUCTASE CHAIN 5"/>
    <property type="match status" value="1"/>
</dbReference>
<evidence type="ECO:0000256" key="17">
    <source>
        <dbReference type="RuleBase" id="RU003404"/>
    </source>
</evidence>
<keyword evidence="13 17" id="KW-0830">Ubiquinone</keyword>
<evidence type="ECO:0000256" key="12">
    <source>
        <dbReference type="ARBA" id="ARBA00023027"/>
    </source>
</evidence>
<keyword evidence="11 17" id="KW-1133">Transmembrane helix</keyword>
<organism evidence="21">
    <name type="scientific">Pestalotiopsis fici</name>
    <dbReference type="NCBI Taxonomy" id="393283"/>
    <lineage>
        <taxon>Eukaryota</taxon>
        <taxon>Fungi</taxon>
        <taxon>Dikarya</taxon>
        <taxon>Ascomycota</taxon>
        <taxon>Pezizomycotina</taxon>
        <taxon>Sordariomycetes</taxon>
        <taxon>Xylariomycetidae</taxon>
        <taxon>Amphisphaeriales</taxon>
        <taxon>Sporocadaceae</taxon>
        <taxon>Pestalotiopsis</taxon>
    </lineage>
</organism>
<feature type="transmembrane region" description="Helical" evidence="17">
    <location>
        <begin position="172"/>
        <end position="190"/>
    </location>
</feature>
<dbReference type="InterPro" id="IPR003945">
    <property type="entry name" value="NU5C-like"/>
</dbReference>
<dbReference type="EC" id="7.1.1.2" evidence="3 17"/>
<keyword evidence="8" id="KW-0999">Mitochondrion inner membrane</keyword>
<sequence>MYLSIIILPLLGSIVAGFFGRKVGVSGAQFITCSSVILTTILAIIAFFEVGFNNIPVSIELFRWIDSEWFNIIWGFEFDSLTVSMLIPVLIISSLVHIYSISYMSNDPHVQRFFSYLSLFTFMMIILVTANNYLLMFVGWEGVGVCSYLLVSFWFTRIAANQSSVSAFLTNRVGDCFLTIGMFAILWSLGNLDYATVFSLAPYMNENVITIIGICLLIGAMAKSSQVGLHVWLPMAMEGPTPVSALIHAATMVTAGVYLLIRSSPLIEYSSTILLLCLWLGAITTVFSSLVGLFQQDIKKVIAYSTMSQLGMMVIAIGLSSYNIALFHLVNHAFYKGLLFLGAGAVIHAVADNQDFRKYGGLISFLPLTYSVILIASLSLVAFPFMTGFYSKDFILESAFGQYYFSSIAVYVIAVIGAIFTTLYSVKVLYLTFLTNPNGPIAYYKHAHEGDIFLSLPLVILAIFSIFFGYITKDIFIGLGSSFFIDNSIFIHPVHEIMIDTEFAVPALFKLLPLIFTISFSILAFVASEFLPESLISFKFSKLGYNIFGFFNQRFLVEMFYNKYITNLVLNLGGQTTKVLDKGSIEFLGPHGLEVGLVKLSKNIASLSTGVVTSYALYILMGVIIYLLIAFYLVQFNLDLVILLFLSVFCFFVQKR</sequence>
<evidence type="ECO:0000256" key="13">
    <source>
        <dbReference type="ARBA" id="ARBA00023075"/>
    </source>
</evidence>
<keyword evidence="12 17" id="KW-0520">NAD</keyword>
<evidence type="ECO:0000256" key="4">
    <source>
        <dbReference type="ARBA" id="ARBA00021096"/>
    </source>
</evidence>
<evidence type="ECO:0000259" key="20">
    <source>
        <dbReference type="Pfam" id="PF06455"/>
    </source>
</evidence>
<feature type="transmembrane region" description="Helical" evidence="17">
    <location>
        <begin position="273"/>
        <end position="294"/>
    </location>
</feature>
<dbReference type="InterPro" id="IPR001516">
    <property type="entry name" value="Proton_antipo_N"/>
</dbReference>
<feature type="transmembrane region" description="Helical" evidence="17">
    <location>
        <begin position="635"/>
        <end position="653"/>
    </location>
</feature>
<evidence type="ECO:0000256" key="10">
    <source>
        <dbReference type="ARBA" id="ARBA00022982"/>
    </source>
</evidence>
<keyword evidence="10" id="KW-0249">Electron transport</keyword>
<dbReference type="Pfam" id="PF00662">
    <property type="entry name" value="Proton_antipo_N"/>
    <property type="match status" value="1"/>
</dbReference>
<keyword evidence="7 17" id="KW-0812">Transmembrane</keyword>
<evidence type="ECO:0000256" key="14">
    <source>
        <dbReference type="ARBA" id="ARBA00023128"/>
    </source>
</evidence>
<evidence type="ECO:0000256" key="8">
    <source>
        <dbReference type="ARBA" id="ARBA00022792"/>
    </source>
</evidence>
<feature type="domain" description="NADH-Ubiquinone oxidoreductase (complex I) chain 5 N-terminal" evidence="19">
    <location>
        <begin position="64"/>
        <end position="114"/>
    </location>
</feature>
<evidence type="ECO:0000256" key="7">
    <source>
        <dbReference type="ARBA" id="ARBA00022692"/>
    </source>
</evidence>
<feature type="transmembrane region" description="Helical" evidence="17">
    <location>
        <begin position="403"/>
        <end position="431"/>
    </location>
</feature>
<accession>A0A1D8RE09</accession>
<dbReference type="GO" id="GO:0008137">
    <property type="term" value="F:NADH dehydrogenase (ubiquinone) activity"/>
    <property type="evidence" value="ECO:0007669"/>
    <property type="project" value="UniProtKB-EC"/>
</dbReference>
<comment type="function">
    <text evidence="17">Core subunit of the mitochondrial membrane respiratory chain NADH dehydrogenase (Complex I) which catalyzes electron transfer from NADH through the respiratory chain, using ubiquinone as an electron acceptor. Essential for the catalytic activity and assembly of complex I.</text>
</comment>
<feature type="transmembrane region" description="Helical" evidence="17">
    <location>
        <begin position="452"/>
        <end position="471"/>
    </location>
</feature>
<evidence type="ECO:0000256" key="15">
    <source>
        <dbReference type="ARBA" id="ARBA00023136"/>
    </source>
</evidence>
<dbReference type="GO" id="GO:0003954">
    <property type="term" value="F:NADH dehydrogenase activity"/>
    <property type="evidence" value="ECO:0007669"/>
    <property type="project" value="TreeGrafter"/>
</dbReference>
<feature type="transmembrane region" description="Helical" evidence="17">
    <location>
        <begin position="607"/>
        <end position="629"/>
    </location>
</feature>
<feature type="transmembrane region" description="Helical" evidence="17">
    <location>
        <begin position="30"/>
        <end position="52"/>
    </location>
</feature>
<dbReference type="Pfam" id="PF00361">
    <property type="entry name" value="Proton_antipo_M"/>
    <property type="match status" value="1"/>
</dbReference>
<protein>
    <recommendedName>
        <fullName evidence="4 17">NADH-ubiquinone oxidoreductase chain 5</fullName>
        <ecNumber evidence="3 17">7.1.1.2</ecNumber>
    </recommendedName>
</protein>
<feature type="transmembrane region" description="Helical" evidence="17">
    <location>
        <begin position="142"/>
        <end position="160"/>
    </location>
</feature>
<feature type="transmembrane region" description="Helical" evidence="17">
    <location>
        <begin position="72"/>
        <end position="101"/>
    </location>
</feature>
<comment type="catalytic activity">
    <reaction evidence="16 17">
        <text>a ubiquinone + NADH + 5 H(+)(in) = a ubiquinol + NAD(+) + 4 H(+)(out)</text>
        <dbReference type="Rhea" id="RHEA:29091"/>
        <dbReference type="Rhea" id="RHEA-COMP:9565"/>
        <dbReference type="Rhea" id="RHEA-COMP:9566"/>
        <dbReference type="ChEBI" id="CHEBI:15378"/>
        <dbReference type="ChEBI" id="CHEBI:16389"/>
        <dbReference type="ChEBI" id="CHEBI:17976"/>
        <dbReference type="ChEBI" id="CHEBI:57540"/>
        <dbReference type="ChEBI" id="CHEBI:57945"/>
        <dbReference type="EC" id="7.1.1.2"/>
    </reaction>
</comment>
<dbReference type="Gene3D" id="1.20.5.2700">
    <property type="match status" value="1"/>
</dbReference>
<feature type="transmembrane region" description="Helical" evidence="17">
    <location>
        <begin position="333"/>
        <end position="351"/>
    </location>
</feature>
<keyword evidence="6" id="KW-0679">Respiratory chain</keyword>
<reference evidence="21" key="2">
    <citation type="journal article" date="2017" name="Appl. Microbiol. Biotechnol.">
        <title>Complete mitochondrial genome of the endophytic fungus Pestalotiopsis fici: features and evolution.</title>
        <authorList>
            <person name="Zhang S."/>
            <person name="Wang X.N."/>
            <person name="Zhang X.L."/>
            <person name="Liu X.Z."/>
            <person name="Zhang Y.J."/>
        </authorList>
    </citation>
    <scope>NUCLEOTIDE SEQUENCE</scope>
    <source>
        <strain evidence="21">W106-1</strain>
    </source>
</reference>
<dbReference type="EMBL" id="KX870077">
    <property type="protein sequence ID" value="AOW71163.1"/>
    <property type="molecule type" value="Genomic_DNA"/>
</dbReference>
<evidence type="ECO:0000256" key="1">
    <source>
        <dbReference type="ARBA" id="ARBA00003257"/>
    </source>
</evidence>
<dbReference type="GO" id="GO:0015990">
    <property type="term" value="P:electron transport coupled proton transport"/>
    <property type="evidence" value="ECO:0007669"/>
    <property type="project" value="TreeGrafter"/>
</dbReference>
<evidence type="ECO:0000256" key="16">
    <source>
        <dbReference type="ARBA" id="ARBA00049551"/>
    </source>
</evidence>
<name>A0A1D8RE09_9PEZI</name>
<comment type="similarity">
    <text evidence="17">Belongs to the complex I subunit 5 family.</text>
</comment>
<dbReference type="InterPro" id="IPR001750">
    <property type="entry name" value="ND/Mrp_TM"/>
</dbReference>
<keyword evidence="9" id="KW-1278">Translocase</keyword>